<protein>
    <recommendedName>
        <fullName evidence="1">ATP-dependent DNA helicase</fullName>
        <ecNumber evidence="1">5.6.2.3</ecNumber>
    </recommendedName>
</protein>
<name>A0A182ETR5_ONCOC</name>
<proteinExistence type="inferred from homology"/>
<dbReference type="GO" id="GO:0000723">
    <property type="term" value="P:telomere maintenance"/>
    <property type="evidence" value="ECO:0007669"/>
    <property type="project" value="InterPro"/>
</dbReference>
<dbReference type="PANTHER" id="PTHR10492:SF57">
    <property type="entry name" value="ATP-DEPENDENT DNA HELICASE"/>
    <property type="match status" value="1"/>
</dbReference>
<dbReference type="InterPro" id="IPR010285">
    <property type="entry name" value="DNA_helicase_pif1-like_DEAD"/>
</dbReference>
<evidence type="ECO:0000313" key="3">
    <source>
        <dbReference type="EMBL" id="VDM96400.1"/>
    </source>
</evidence>
<dbReference type="PANTHER" id="PTHR10492">
    <property type="match status" value="1"/>
</dbReference>
<keyword evidence="1" id="KW-0234">DNA repair</keyword>
<keyword evidence="1" id="KW-0233">DNA recombination</keyword>
<evidence type="ECO:0000259" key="2">
    <source>
        <dbReference type="Pfam" id="PF05970"/>
    </source>
</evidence>
<dbReference type="EMBL" id="UYRW01008193">
    <property type="protein sequence ID" value="VDM96400.1"/>
    <property type="molecule type" value="Genomic_DNA"/>
</dbReference>
<evidence type="ECO:0000313" key="4">
    <source>
        <dbReference type="Proteomes" id="UP000271087"/>
    </source>
</evidence>
<reference evidence="5" key="1">
    <citation type="submission" date="2016-06" db="UniProtKB">
        <authorList>
            <consortium name="WormBaseParasite"/>
        </authorList>
    </citation>
    <scope>IDENTIFICATION</scope>
</reference>
<comment type="catalytic activity">
    <reaction evidence="1">
        <text>ATP + H2O = ADP + phosphate + H(+)</text>
        <dbReference type="Rhea" id="RHEA:13065"/>
        <dbReference type="ChEBI" id="CHEBI:15377"/>
        <dbReference type="ChEBI" id="CHEBI:15378"/>
        <dbReference type="ChEBI" id="CHEBI:30616"/>
        <dbReference type="ChEBI" id="CHEBI:43474"/>
        <dbReference type="ChEBI" id="CHEBI:456216"/>
        <dbReference type="EC" id="5.6.2.3"/>
    </reaction>
</comment>
<sequence>MCCAAGKIKLPQFEEPLDLLKILLAGYTNESKRQGIQLAYPNDVVRRRNCNVMTKNTIHGTCGKMNSNLPCMIDGKYCRRYPRALISNTVARNDEYPSYRRSAEDGSKLAITQMWNGNIKVDNRIAHSALKLPLSMPLKPQMNISKASSKKKVLKNANLLFGKKKMAHKKSVEALDRSLQDLRENARPFRNALVVLERDFRQILSAIPQSTQTNEINACLKYYYLAIRKDIRINYIGCPAAKRSISWDILTSIAENWERKGGG</sequence>
<dbReference type="GO" id="GO:0016787">
    <property type="term" value="F:hydrolase activity"/>
    <property type="evidence" value="ECO:0007669"/>
    <property type="project" value="UniProtKB-KW"/>
</dbReference>
<dbReference type="GO" id="GO:0006281">
    <property type="term" value="P:DNA repair"/>
    <property type="evidence" value="ECO:0007669"/>
    <property type="project" value="UniProtKB-KW"/>
</dbReference>
<reference evidence="3 4" key="2">
    <citation type="submission" date="2018-08" db="EMBL/GenBank/DDBJ databases">
        <authorList>
            <person name="Laetsch R D."/>
            <person name="Stevens L."/>
            <person name="Kumar S."/>
            <person name="Blaxter L. M."/>
        </authorList>
    </citation>
    <scope>NUCLEOTIDE SEQUENCE [LARGE SCALE GENOMIC DNA]</scope>
</reference>
<dbReference type="Proteomes" id="UP000271087">
    <property type="component" value="Unassembled WGS sequence"/>
</dbReference>
<evidence type="ECO:0000256" key="1">
    <source>
        <dbReference type="RuleBase" id="RU363044"/>
    </source>
</evidence>
<dbReference type="WBParaSite" id="nOo.2.0.1.t11542-RA">
    <property type="protein sequence ID" value="nOo.2.0.1.t11542-RA"/>
    <property type="gene ID" value="nOo.2.0.1.g11542"/>
</dbReference>
<dbReference type="EC" id="5.6.2.3" evidence="1"/>
<dbReference type="Pfam" id="PF05970">
    <property type="entry name" value="PIF1"/>
    <property type="match status" value="1"/>
</dbReference>
<dbReference type="GO" id="GO:0006310">
    <property type="term" value="P:DNA recombination"/>
    <property type="evidence" value="ECO:0007669"/>
    <property type="project" value="UniProtKB-KW"/>
</dbReference>
<dbReference type="GO" id="GO:0005524">
    <property type="term" value="F:ATP binding"/>
    <property type="evidence" value="ECO:0007669"/>
    <property type="project" value="UniProtKB-KW"/>
</dbReference>
<keyword evidence="1" id="KW-0547">Nucleotide-binding</keyword>
<comment type="cofactor">
    <cofactor evidence="1">
        <name>Mg(2+)</name>
        <dbReference type="ChEBI" id="CHEBI:18420"/>
    </cofactor>
</comment>
<dbReference type="GO" id="GO:0043139">
    <property type="term" value="F:5'-3' DNA helicase activity"/>
    <property type="evidence" value="ECO:0007669"/>
    <property type="project" value="UniProtKB-EC"/>
</dbReference>
<feature type="domain" description="DNA helicase Pif1-like DEAD-box helicase" evidence="2">
    <location>
        <begin position="123"/>
        <end position="224"/>
    </location>
</feature>
<dbReference type="OrthoDB" id="1728974at2759"/>
<accession>A0A182ETR5</accession>
<keyword evidence="4" id="KW-1185">Reference proteome</keyword>
<evidence type="ECO:0000313" key="5">
    <source>
        <dbReference type="WBParaSite" id="nOo.2.0.1.t11542-RA"/>
    </source>
</evidence>
<keyword evidence="1" id="KW-0347">Helicase</keyword>
<dbReference type="STRING" id="42157.A0A182ETR5"/>
<dbReference type="AlphaFoldDB" id="A0A182ETR5"/>
<keyword evidence="1" id="KW-0067">ATP-binding</keyword>
<keyword evidence="1" id="KW-0227">DNA damage</keyword>
<organism evidence="5">
    <name type="scientific">Onchocerca ochengi</name>
    <name type="common">Filarial nematode worm</name>
    <dbReference type="NCBI Taxonomy" id="42157"/>
    <lineage>
        <taxon>Eukaryota</taxon>
        <taxon>Metazoa</taxon>
        <taxon>Ecdysozoa</taxon>
        <taxon>Nematoda</taxon>
        <taxon>Chromadorea</taxon>
        <taxon>Rhabditida</taxon>
        <taxon>Spirurina</taxon>
        <taxon>Spiruromorpha</taxon>
        <taxon>Filarioidea</taxon>
        <taxon>Onchocercidae</taxon>
        <taxon>Onchocerca</taxon>
    </lineage>
</organism>
<gene>
    <name evidence="3" type="ORF">NOO_LOCUS11542</name>
</gene>
<comment type="similarity">
    <text evidence="1">Belongs to the helicase family.</text>
</comment>
<keyword evidence="1" id="KW-0378">Hydrolase</keyword>